<evidence type="ECO:0000313" key="2">
    <source>
        <dbReference type="EMBL" id="KAL2835961.1"/>
    </source>
</evidence>
<feature type="region of interest" description="Disordered" evidence="1">
    <location>
        <begin position="1"/>
        <end position="35"/>
    </location>
</feature>
<evidence type="ECO:0000313" key="4">
    <source>
        <dbReference type="Proteomes" id="UP001610444"/>
    </source>
</evidence>
<evidence type="ECO:0000313" key="3">
    <source>
        <dbReference type="EMBL" id="KAL2836066.1"/>
    </source>
</evidence>
<name>A0ABR4J8B6_9EURO</name>
<feature type="compositionally biased region" description="Polar residues" evidence="1">
    <location>
        <begin position="1"/>
        <end position="17"/>
    </location>
</feature>
<dbReference type="EMBL" id="JBFXLR010000133">
    <property type="protein sequence ID" value="KAL2835961.1"/>
    <property type="molecule type" value="Genomic_DNA"/>
</dbReference>
<protein>
    <submittedName>
        <fullName evidence="3">Uncharacterized protein</fullName>
    </submittedName>
</protein>
<dbReference type="EMBL" id="JBFXLR010000126">
    <property type="protein sequence ID" value="KAL2836066.1"/>
    <property type="molecule type" value="Genomic_DNA"/>
</dbReference>
<feature type="region of interest" description="Disordered" evidence="1">
    <location>
        <begin position="88"/>
        <end position="113"/>
    </location>
</feature>
<proteinExistence type="predicted"/>
<evidence type="ECO:0000256" key="1">
    <source>
        <dbReference type="SAM" id="MobiDB-lite"/>
    </source>
</evidence>
<gene>
    <name evidence="3" type="ORF">BJX68DRAFT_260045</name>
    <name evidence="2" type="ORF">BJX68DRAFT_260067</name>
</gene>
<comment type="caution">
    <text evidence="3">The sequence shown here is derived from an EMBL/GenBank/DDBJ whole genome shotgun (WGS) entry which is preliminary data.</text>
</comment>
<dbReference type="GeneID" id="98158972"/>
<sequence>MNSLPASSGPRTSNNRLTHPRRRHSMAADDSTETLENHSVCLKTVKDLEGDLHLVERAVHGAQEALNTCYQQLISCMANVANTGVPSTTLPGSTAGPDSMWASQDEELGVLNP</sequence>
<reference evidence="3 4" key="1">
    <citation type="submission" date="2024-07" db="EMBL/GenBank/DDBJ databases">
        <title>Section-level genome sequencing and comparative genomics of Aspergillus sections Usti and Cavernicolus.</title>
        <authorList>
            <consortium name="Lawrence Berkeley National Laboratory"/>
            <person name="Nybo J.L."/>
            <person name="Vesth T.C."/>
            <person name="Theobald S."/>
            <person name="Frisvad J.C."/>
            <person name="Larsen T.O."/>
            <person name="Kjaerboelling I."/>
            <person name="Rothschild-Mancinelli K."/>
            <person name="Lyhne E.K."/>
            <person name="Kogle M.E."/>
            <person name="Barry K."/>
            <person name="Clum A."/>
            <person name="Na H."/>
            <person name="Ledsgaard L."/>
            <person name="Lin J."/>
            <person name="Lipzen A."/>
            <person name="Kuo A."/>
            <person name="Riley R."/>
            <person name="Mondo S."/>
            <person name="LaButti K."/>
            <person name="Haridas S."/>
            <person name="Pangalinan J."/>
            <person name="Salamov A.A."/>
            <person name="Simmons B.A."/>
            <person name="Magnuson J.K."/>
            <person name="Chen J."/>
            <person name="Drula E."/>
            <person name="Henrissat B."/>
            <person name="Wiebenga A."/>
            <person name="Lubbers R.J."/>
            <person name="Gomes A.C."/>
            <person name="Macurrencykelacurrency M.R."/>
            <person name="Stajich J."/>
            <person name="Grigoriev I.V."/>
            <person name="Mortensen U.H."/>
            <person name="De vries R.P."/>
            <person name="Baker S.E."/>
            <person name="Andersen M.R."/>
        </authorList>
    </citation>
    <scope>NUCLEOTIDE SEQUENCE [LARGE SCALE GENOMIC DNA]</scope>
    <source>
        <strain evidence="3 4">CBS 756.74</strain>
    </source>
</reference>
<dbReference type="Proteomes" id="UP001610444">
    <property type="component" value="Unassembled WGS sequence"/>
</dbReference>
<feature type="compositionally biased region" description="Acidic residues" evidence="1">
    <location>
        <begin position="104"/>
        <end position="113"/>
    </location>
</feature>
<dbReference type="RefSeq" id="XP_070891932.1">
    <property type="nucleotide sequence ID" value="XM_071043808.1"/>
</dbReference>
<keyword evidence="4" id="KW-1185">Reference proteome</keyword>
<organism evidence="3 4">
    <name type="scientific">Aspergillus pseudodeflectus</name>
    <dbReference type="NCBI Taxonomy" id="176178"/>
    <lineage>
        <taxon>Eukaryota</taxon>
        <taxon>Fungi</taxon>
        <taxon>Dikarya</taxon>
        <taxon>Ascomycota</taxon>
        <taxon>Pezizomycotina</taxon>
        <taxon>Eurotiomycetes</taxon>
        <taxon>Eurotiomycetidae</taxon>
        <taxon>Eurotiales</taxon>
        <taxon>Aspergillaceae</taxon>
        <taxon>Aspergillus</taxon>
        <taxon>Aspergillus subgen. Nidulantes</taxon>
    </lineage>
</organism>
<accession>A0ABR4J8B6</accession>